<name>A0A6A6ERR3_9PEZI</name>
<keyword evidence="3" id="KW-1185">Reference proteome</keyword>
<dbReference type="Pfam" id="PF03184">
    <property type="entry name" value="DDE_1"/>
    <property type="match status" value="1"/>
</dbReference>
<dbReference type="AlphaFoldDB" id="A0A6A6ERR3"/>
<sequence length="224" mass="25726">MQPNRFYLSAVLNLDETPIPFGYLDGHTYDFCRAKIVADGVQRIRLKLNFHGTDPTGQIYKREGHQYNREVTVAYNETAYKNEELFDEWITKELCPLLNSLDNLVINVVLFHRTQVILQKLRDSNVTTALIPSGCTSLLQPLDTAVNKSFKDWLREATEEYLDGLSKEDITKWTVSDQRVMTTYVVAAAAKKLTQKADLDHLIRIKDISSSDINLIEWEAQEDL</sequence>
<dbReference type="EMBL" id="ML994612">
    <property type="protein sequence ID" value="KAF2194264.1"/>
    <property type="molecule type" value="Genomic_DNA"/>
</dbReference>
<protein>
    <recommendedName>
        <fullName evidence="1">DDE-1 domain-containing protein</fullName>
    </recommendedName>
</protein>
<accession>A0A6A6ERR3</accession>
<evidence type="ECO:0000313" key="3">
    <source>
        <dbReference type="Proteomes" id="UP000800200"/>
    </source>
</evidence>
<dbReference type="InterPro" id="IPR004875">
    <property type="entry name" value="DDE_SF_endonuclease_dom"/>
</dbReference>
<dbReference type="OrthoDB" id="5422788at2759"/>
<feature type="domain" description="DDE-1" evidence="1">
    <location>
        <begin position="37"/>
        <end position="163"/>
    </location>
</feature>
<gene>
    <name evidence="2" type="ORF">K469DRAFT_783135</name>
</gene>
<evidence type="ECO:0000313" key="2">
    <source>
        <dbReference type="EMBL" id="KAF2194264.1"/>
    </source>
</evidence>
<evidence type="ECO:0000259" key="1">
    <source>
        <dbReference type="Pfam" id="PF03184"/>
    </source>
</evidence>
<dbReference type="GO" id="GO:0003676">
    <property type="term" value="F:nucleic acid binding"/>
    <property type="evidence" value="ECO:0007669"/>
    <property type="project" value="InterPro"/>
</dbReference>
<proteinExistence type="predicted"/>
<organism evidence="2 3">
    <name type="scientific">Zopfia rhizophila CBS 207.26</name>
    <dbReference type="NCBI Taxonomy" id="1314779"/>
    <lineage>
        <taxon>Eukaryota</taxon>
        <taxon>Fungi</taxon>
        <taxon>Dikarya</taxon>
        <taxon>Ascomycota</taxon>
        <taxon>Pezizomycotina</taxon>
        <taxon>Dothideomycetes</taxon>
        <taxon>Dothideomycetes incertae sedis</taxon>
        <taxon>Zopfiaceae</taxon>
        <taxon>Zopfia</taxon>
    </lineage>
</organism>
<reference evidence="2" key="1">
    <citation type="journal article" date="2020" name="Stud. Mycol.">
        <title>101 Dothideomycetes genomes: a test case for predicting lifestyles and emergence of pathogens.</title>
        <authorList>
            <person name="Haridas S."/>
            <person name="Albert R."/>
            <person name="Binder M."/>
            <person name="Bloem J."/>
            <person name="Labutti K."/>
            <person name="Salamov A."/>
            <person name="Andreopoulos B."/>
            <person name="Baker S."/>
            <person name="Barry K."/>
            <person name="Bills G."/>
            <person name="Bluhm B."/>
            <person name="Cannon C."/>
            <person name="Castanera R."/>
            <person name="Culley D."/>
            <person name="Daum C."/>
            <person name="Ezra D."/>
            <person name="Gonzalez J."/>
            <person name="Henrissat B."/>
            <person name="Kuo A."/>
            <person name="Liang C."/>
            <person name="Lipzen A."/>
            <person name="Lutzoni F."/>
            <person name="Magnuson J."/>
            <person name="Mondo S."/>
            <person name="Nolan M."/>
            <person name="Ohm R."/>
            <person name="Pangilinan J."/>
            <person name="Park H.-J."/>
            <person name="Ramirez L."/>
            <person name="Alfaro M."/>
            <person name="Sun H."/>
            <person name="Tritt A."/>
            <person name="Yoshinaga Y."/>
            <person name="Zwiers L.-H."/>
            <person name="Turgeon B."/>
            <person name="Goodwin S."/>
            <person name="Spatafora J."/>
            <person name="Crous P."/>
            <person name="Grigoriev I."/>
        </authorList>
    </citation>
    <scope>NUCLEOTIDE SEQUENCE</scope>
    <source>
        <strain evidence="2">CBS 207.26</strain>
    </source>
</reference>
<dbReference type="Proteomes" id="UP000800200">
    <property type="component" value="Unassembled WGS sequence"/>
</dbReference>